<sequence length="232" mass="27742">MKLTDTQIQDLYTFTRKHYVEYYDVQTELVDHLANDIEAIWEEKPELSFEKARDISFKKFGIYGFMDVVEEKQRQLSKRYLKIILRFVKEWFKLPKIILTACLVWLFYEVQSFNHAFYIYATIYFCIISFEFIKMFQSRKKITRKQKTTGKKWMLENIILAQGVGNLALILFYMVDFSLPNNHNFLELSQTNRVFCASILVLTIIIAHVTVHVIPNKAEELLEEQYPEYKLV</sequence>
<proteinExistence type="predicted"/>
<dbReference type="AlphaFoldDB" id="A0A238U6I9"/>
<name>A0A238U6I9_9FLAO</name>
<evidence type="ECO:0000313" key="2">
    <source>
        <dbReference type="EMBL" id="SNR14000.1"/>
    </source>
</evidence>
<gene>
    <name evidence="2" type="ORF">TJEJU_0194</name>
</gene>
<dbReference type="Proteomes" id="UP000215214">
    <property type="component" value="Chromosome TJEJU"/>
</dbReference>
<evidence type="ECO:0000313" key="3">
    <source>
        <dbReference type="Proteomes" id="UP000215214"/>
    </source>
</evidence>
<keyword evidence="1" id="KW-0472">Membrane</keyword>
<keyword evidence="3" id="KW-1185">Reference proteome</keyword>
<feature type="transmembrane region" description="Helical" evidence="1">
    <location>
        <begin position="154"/>
        <end position="175"/>
    </location>
</feature>
<dbReference type="EMBL" id="LT899436">
    <property type="protein sequence ID" value="SNR14000.1"/>
    <property type="molecule type" value="Genomic_DNA"/>
</dbReference>
<dbReference type="KEGG" id="tje:TJEJU_0194"/>
<evidence type="ECO:0000256" key="1">
    <source>
        <dbReference type="SAM" id="Phobius"/>
    </source>
</evidence>
<dbReference type="OrthoDB" id="662673at2"/>
<feature type="transmembrane region" description="Helical" evidence="1">
    <location>
        <begin position="114"/>
        <end position="133"/>
    </location>
</feature>
<feature type="transmembrane region" description="Helical" evidence="1">
    <location>
        <begin position="195"/>
        <end position="214"/>
    </location>
</feature>
<dbReference type="RefSeq" id="WP_095068867.1">
    <property type="nucleotide sequence ID" value="NZ_LT899436.1"/>
</dbReference>
<feature type="transmembrane region" description="Helical" evidence="1">
    <location>
        <begin position="91"/>
        <end position="108"/>
    </location>
</feature>
<organism evidence="2 3">
    <name type="scientific">Tenacibaculum jejuense</name>
    <dbReference type="NCBI Taxonomy" id="584609"/>
    <lineage>
        <taxon>Bacteria</taxon>
        <taxon>Pseudomonadati</taxon>
        <taxon>Bacteroidota</taxon>
        <taxon>Flavobacteriia</taxon>
        <taxon>Flavobacteriales</taxon>
        <taxon>Flavobacteriaceae</taxon>
        <taxon>Tenacibaculum</taxon>
    </lineage>
</organism>
<accession>A0A238U6I9</accession>
<keyword evidence="1" id="KW-0812">Transmembrane</keyword>
<keyword evidence="1" id="KW-1133">Transmembrane helix</keyword>
<reference evidence="2 3" key="1">
    <citation type="submission" date="2017-07" db="EMBL/GenBank/DDBJ databases">
        <authorList>
            <person name="Sun Z.S."/>
            <person name="Albrecht U."/>
            <person name="Echele G."/>
            <person name="Lee C.C."/>
        </authorList>
    </citation>
    <scope>NUCLEOTIDE SEQUENCE [LARGE SCALE GENOMIC DNA]</scope>
    <source>
        <strain evidence="3">type strain: KCTC 22618</strain>
    </source>
</reference>
<protein>
    <submittedName>
        <fullName evidence="2">Uncharacterized protein</fullName>
    </submittedName>
</protein>